<dbReference type="Proteomes" id="UP000264215">
    <property type="component" value="Unassembled WGS sequence"/>
</dbReference>
<evidence type="ECO:0000256" key="4">
    <source>
        <dbReference type="ARBA" id="ARBA00022989"/>
    </source>
</evidence>
<dbReference type="Pfam" id="PF03772">
    <property type="entry name" value="Competence"/>
    <property type="match status" value="1"/>
</dbReference>
<feature type="transmembrane region" description="Helical" evidence="6">
    <location>
        <begin position="250"/>
        <end position="277"/>
    </location>
</feature>
<dbReference type="PANTHER" id="PTHR30619">
    <property type="entry name" value="DNA INTERNALIZATION/COMPETENCE PROTEIN COMEC/REC2"/>
    <property type="match status" value="1"/>
</dbReference>
<protein>
    <submittedName>
        <fullName evidence="9">ComEC/Rec2-related protein</fullName>
    </submittedName>
    <submittedName>
        <fullName evidence="8">Competence protein ComEC</fullName>
    </submittedName>
</protein>
<dbReference type="EMBL" id="LGGW01000001">
    <property type="protein sequence ID" value="KUK91447.1"/>
    <property type="molecule type" value="Genomic_DNA"/>
</dbReference>
<evidence type="ECO:0000313" key="8">
    <source>
        <dbReference type="EMBL" id="HCO70484.1"/>
    </source>
</evidence>
<organism evidence="9 11">
    <name type="scientific">Mesotoga infera</name>
    <dbReference type="NCBI Taxonomy" id="1236046"/>
    <lineage>
        <taxon>Bacteria</taxon>
        <taxon>Thermotogati</taxon>
        <taxon>Thermotogota</taxon>
        <taxon>Thermotogae</taxon>
        <taxon>Kosmotogales</taxon>
        <taxon>Kosmotogaceae</taxon>
        <taxon>Mesotoga</taxon>
    </lineage>
</organism>
<gene>
    <name evidence="8" type="ORF">DIT26_07925</name>
    <name evidence="9" type="ORF">XD86_0174</name>
    <name evidence="10" type="ORF">XE02_0005</name>
</gene>
<dbReference type="EMBL" id="LGGH01000012">
    <property type="protein sequence ID" value="KUK68467.1"/>
    <property type="molecule type" value="Genomic_DNA"/>
</dbReference>
<keyword evidence="5 6" id="KW-0472">Membrane</keyword>
<dbReference type="PATRIC" id="fig|1236046.5.peg.554"/>
<evidence type="ECO:0000256" key="2">
    <source>
        <dbReference type="ARBA" id="ARBA00022475"/>
    </source>
</evidence>
<reference evidence="9" key="1">
    <citation type="journal article" date="2015" name="MBio">
        <title>Genome-resolved metagenomic analysis reveals roles for candidate phyla and other microbial community members in biogeochemical transformations in oil reservoirs.</title>
        <authorList>
            <person name="Hu P."/>
            <person name="Tom L."/>
            <person name="Singh A."/>
            <person name="Thomas B.C."/>
            <person name="Baker B.J."/>
            <person name="Piceno Y.M."/>
            <person name="Andersen G.L."/>
            <person name="Banfield J.F."/>
        </authorList>
    </citation>
    <scope>NUCLEOTIDE SEQUENCE [LARGE SCALE GENOMIC DNA]</scope>
    <source>
        <strain evidence="9">46_47</strain>
        <strain evidence="10">46_70</strain>
    </source>
</reference>
<feature type="transmembrane region" description="Helical" evidence="6">
    <location>
        <begin position="431"/>
        <end position="450"/>
    </location>
</feature>
<dbReference type="PANTHER" id="PTHR30619:SF1">
    <property type="entry name" value="RECOMBINATION PROTEIN 2"/>
    <property type="match status" value="1"/>
</dbReference>
<evidence type="ECO:0000256" key="3">
    <source>
        <dbReference type="ARBA" id="ARBA00022692"/>
    </source>
</evidence>
<dbReference type="AlphaFoldDB" id="A0A124FUF8"/>
<feature type="transmembrane region" description="Helical" evidence="6">
    <location>
        <begin position="336"/>
        <end position="355"/>
    </location>
</feature>
<reference evidence="8 13" key="3">
    <citation type="journal article" date="2018" name="Nat. Biotechnol.">
        <title>A standardized bacterial taxonomy based on genome phylogeny substantially revises the tree of life.</title>
        <authorList>
            <person name="Parks D.H."/>
            <person name="Chuvochina M."/>
            <person name="Waite D.W."/>
            <person name="Rinke C."/>
            <person name="Skarshewski A."/>
            <person name="Chaumeil P.A."/>
            <person name="Hugenholtz P."/>
        </authorList>
    </citation>
    <scope>NUCLEOTIDE SEQUENCE [LARGE SCALE GENOMIC DNA]</scope>
    <source>
        <strain evidence="8">UBA9905</strain>
    </source>
</reference>
<keyword evidence="4 6" id="KW-1133">Transmembrane helix</keyword>
<comment type="caution">
    <text evidence="9">The sequence shown here is derived from an EMBL/GenBank/DDBJ whole genome shotgun (WGS) entry which is preliminary data.</text>
</comment>
<dbReference type="Proteomes" id="UP000055014">
    <property type="component" value="Unassembled WGS sequence"/>
</dbReference>
<evidence type="ECO:0000313" key="13">
    <source>
        <dbReference type="Proteomes" id="UP000264215"/>
    </source>
</evidence>
<dbReference type="GO" id="GO:0005886">
    <property type="term" value="C:plasma membrane"/>
    <property type="evidence" value="ECO:0007669"/>
    <property type="project" value="UniProtKB-SubCell"/>
</dbReference>
<dbReference type="Proteomes" id="UP000054260">
    <property type="component" value="Unassembled WGS sequence"/>
</dbReference>
<dbReference type="NCBIfam" id="TIGR00360">
    <property type="entry name" value="ComEC_N-term"/>
    <property type="match status" value="1"/>
</dbReference>
<evidence type="ECO:0000256" key="5">
    <source>
        <dbReference type="ARBA" id="ARBA00023136"/>
    </source>
</evidence>
<evidence type="ECO:0000313" key="9">
    <source>
        <dbReference type="EMBL" id="KUK68467.1"/>
    </source>
</evidence>
<evidence type="ECO:0000259" key="7">
    <source>
        <dbReference type="Pfam" id="PF03772"/>
    </source>
</evidence>
<name>A0A124FUF8_9BACT</name>
<feature type="transmembrane region" description="Helical" evidence="6">
    <location>
        <begin position="214"/>
        <end position="238"/>
    </location>
</feature>
<keyword evidence="3 6" id="KW-0812">Transmembrane</keyword>
<feature type="domain" description="ComEC/Rec2-related protein" evidence="7">
    <location>
        <begin position="191"/>
        <end position="447"/>
    </location>
</feature>
<reference evidence="11 12" key="2">
    <citation type="journal article" date="2015" name="MBio">
        <title>Genome-Resolved Metagenomic Analysis Reveals Roles for Candidate Phyla and Other Microbial Community Members in Biogeochemical Transformations in Oil Reservoirs.</title>
        <authorList>
            <person name="Hu P."/>
            <person name="Tom L."/>
            <person name="Singh A."/>
            <person name="Thomas B.C."/>
            <person name="Baker B.J."/>
            <person name="Piceno Y.M."/>
            <person name="Andersen G.L."/>
            <person name="Banfield J.F."/>
        </authorList>
    </citation>
    <scope>NUCLEOTIDE SEQUENCE [LARGE SCALE GENOMIC DNA]</scope>
</reference>
<dbReference type="InterPro" id="IPR004477">
    <property type="entry name" value="ComEC_N"/>
</dbReference>
<sequence>MLDGLLKRKTTFPFLYCLLAVLLGELLVFALIWKENGWLPVVFLATAVLLISSKQISPLMWLVFFGIGCFAQIVTLKLPDTGKVEYVGRICKGGAGSIEASMGKILVDGEWTNLAPAVNIKLSNRDTTAFPGQIIWTAGTLERQESYPLFKIVSSVEGCIDRVEIISFPGKFVDGLLSKYRLENTIAAAVFTGNRRHIDYETRGRISDLGVAHLFAVSGLHIGLMYLLVHSLLSFLMLGRNTRILISITILFFYTLSTGPAISALRTFLMLFCYSIFRLIDYRQHPLNVLGISGMTLVIAQPSIVASISFQLSFFATAALLIFLPEIENRNLIGQAFLVGLIAQTAVIPLSLSTFGTLSVVGIPLTVIMVPIFVVPAYVGMIVILVTDLLGLRVISDFVSGSLRVMSILLEETTKRIGEVLPSIRLEPFPAYLVSLLSLFLFFIVLWHFGHKP</sequence>
<evidence type="ECO:0000313" key="10">
    <source>
        <dbReference type="EMBL" id="KUK91447.1"/>
    </source>
</evidence>
<proteinExistence type="predicted"/>
<feature type="transmembrane region" description="Helical" evidence="6">
    <location>
        <begin position="297"/>
        <end position="324"/>
    </location>
</feature>
<evidence type="ECO:0000256" key="6">
    <source>
        <dbReference type="SAM" id="Phobius"/>
    </source>
</evidence>
<evidence type="ECO:0000313" key="11">
    <source>
        <dbReference type="Proteomes" id="UP000054260"/>
    </source>
</evidence>
<evidence type="ECO:0000256" key="1">
    <source>
        <dbReference type="ARBA" id="ARBA00004651"/>
    </source>
</evidence>
<dbReference type="EMBL" id="DQBS01000178">
    <property type="protein sequence ID" value="HCO70484.1"/>
    <property type="molecule type" value="Genomic_DNA"/>
</dbReference>
<evidence type="ECO:0000313" key="12">
    <source>
        <dbReference type="Proteomes" id="UP000055014"/>
    </source>
</evidence>
<comment type="subcellular location">
    <subcellularLocation>
        <location evidence="1">Cell membrane</location>
        <topology evidence="1">Multi-pass membrane protein</topology>
    </subcellularLocation>
</comment>
<keyword evidence="2" id="KW-1003">Cell membrane</keyword>
<feature type="transmembrane region" description="Helical" evidence="6">
    <location>
        <begin position="361"/>
        <end position="386"/>
    </location>
</feature>
<accession>A0A124FUF8</accession>
<dbReference type="InterPro" id="IPR052159">
    <property type="entry name" value="Competence_DNA_uptake"/>
</dbReference>
<feature type="transmembrane region" description="Helical" evidence="6">
    <location>
        <begin position="12"/>
        <end position="31"/>
    </location>
</feature>